<reference evidence="5 6" key="1">
    <citation type="submission" date="2018-06" db="EMBL/GenBank/DDBJ databases">
        <authorList>
            <consortium name="Pathogen Informatics"/>
            <person name="Doyle S."/>
        </authorList>
    </citation>
    <scope>NUCLEOTIDE SEQUENCE [LARGE SCALE GENOMIC DNA]</scope>
    <source>
        <strain evidence="5 6">NCTC12858</strain>
    </source>
</reference>
<evidence type="ECO:0000313" key="6">
    <source>
        <dbReference type="Proteomes" id="UP000249300"/>
    </source>
</evidence>
<evidence type="ECO:0000256" key="3">
    <source>
        <dbReference type="ARBA" id="ARBA00023125"/>
    </source>
</evidence>
<dbReference type="AlphaFoldDB" id="A0A2X4PXQ6"/>
<dbReference type="REBASE" id="256315">
    <property type="entry name" value="S3.Pcr12858IP"/>
</dbReference>
<dbReference type="CDD" id="cd17260">
    <property type="entry name" value="RMtype1_S_EcoEI-TRD1-CR1_like"/>
    <property type="match status" value="1"/>
</dbReference>
<dbReference type="GO" id="GO:0009307">
    <property type="term" value="P:DNA restriction-modification system"/>
    <property type="evidence" value="ECO:0007669"/>
    <property type="project" value="UniProtKB-KW"/>
</dbReference>
<sequence>MEKIEATFLSQFSYTKAYWYEIKSAFTHFADGDIAFAKITPCFQNRKSMVLQNLPNGIGAGTTELKVLRPYGETVQPFFLMYFLETPYFVENASFKGTANQQRILVGYLENKLLPLPPLREQRKISNTITDFLRLLE</sequence>
<keyword evidence="6" id="KW-1185">Reference proteome</keyword>
<comment type="similarity">
    <text evidence="1">Belongs to the type-I restriction system S methylase family.</text>
</comment>
<dbReference type="InterPro" id="IPR044946">
    <property type="entry name" value="Restrct_endonuc_typeI_TRD_sf"/>
</dbReference>
<evidence type="ECO:0000313" key="5">
    <source>
        <dbReference type="EMBL" id="SQH72657.1"/>
    </source>
</evidence>
<accession>A0A2X4PXQ6</accession>
<dbReference type="Proteomes" id="UP000249300">
    <property type="component" value="Chromosome 1"/>
</dbReference>
<dbReference type="Gene3D" id="3.90.220.20">
    <property type="entry name" value="DNA methylase specificity domains"/>
    <property type="match status" value="1"/>
</dbReference>
<evidence type="ECO:0000259" key="4">
    <source>
        <dbReference type="Pfam" id="PF01420"/>
    </source>
</evidence>
<protein>
    <recommendedName>
        <fullName evidence="4">Type I restriction modification DNA specificity domain-containing protein</fullName>
    </recommendedName>
</protein>
<dbReference type="KEGG" id="pcre:NCTC12858_00483"/>
<dbReference type="SUPFAM" id="SSF116734">
    <property type="entry name" value="DNA methylase specificity domain"/>
    <property type="match status" value="1"/>
</dbReference>
<feature type="domain" description="Type I restriction modification DNA specificity" evidence="4">
    <location>
        <begin position="63"/>
        <end position="134"/>
    </location>
</feature>
<keyword evidence="3" id="KW-0238">DNA-binding</keyword>
<organism evidence="5 6">
    <name type="scientific">Porphyromonas crevioricanis</name>
    <dbReference type="NCBI Taxonomy" id="393921"/>
    <lineage>
        <taxon>Bacteria</taxon>
        <taxon>Pseudomonadati</taxon>
        <taxon>Bacteroidota</taxon>
        <taxon>Bacteroidia</taxon>
        <taxon>Bacteroidales</taxon>
        <taxon>Porphyromonadaceae</taxon>
        <taxon>Porphyromonas</taxon>
    </lineage>
</organism>
<proteinExistence type="inferred from homology"/>
<keyword evidence="2" id="KW-0680">Restriction system</keyword>
<dbReference type="InterPro" id="IPR000055">
    <property type="entry name" value="Restrct_endonuc_typeI_TRD"/>
</dbReference>
<dbReference type="Pfam" id="PF01420">
    <property type="entry name" value="Methylase_S"/>
    <property type="match status" value="1"/>
</dbReference>
<gene>
    <name evidence="5" type="ORF">NCTC12858_00483</name>
</gene>
<evidence type="ECO:0000256" key="1">
    <source>
        <dbReference type="ARBA" id="ARBA00010923"/>
    </source>
</evidence>
<dbReference type="GO" id="GO:0003677">
    <property type="term" value="F:DNA binding"/>
    <property type="evidence" value="ECO:0007669"/>
    <property type="project" value="UniProtKB-KW"/>
</dbReference>
<dbReference type="RefSeq" id="WP_369491558.1">
    <property type="nucleotide sequence ID" value="NZ_FUXH01000022.1"/>
</dbReference>
<name>A0A2X4PXQ6_9PORP</name>
<evidence type="ECO:0000256" key="2">
    <source>
        <dbReference type="ARBA" id="ARBA00022747"/>
    </source>
</evidence>
<dbReference type="EMBL" id="LS483447">
    <property type="protein sequence ID" value="SQH72657.1"/>
    <property type="molecule type" value="Genomic_DNA"/>
</dbReference>